<evidence type="ECO:0000313" key="8">
    <source>
        <dbReference type="Proteomes" id="UP000045706"/>
    </source>
</evidence>
<keyword evidence="5 6" id="KW-0472">Membrane</keyword>
<feature type="transmembrane region" description="Helical" evidence="6">
    <location>
        <begin position="212"/>
        <end position="233"/>
    </location>
</feature>
<protein>
    <recommendedName>
        <fullName evidence="9">Mpv17/PMP22 family protein</fullName>
    </recommendedName>
</protein>
<dbReference type="Proteomes" id="UP000045706">
    <property type="component" value="Unassembled WGS sequence"/>
</dbReference>
<dbReference type="EMBL" id="CVQI01037718">
    <property type="protein sequence ID" value="CRK48646.1"/>
    <property type="molecule type" value="Genomic_DNA"/>
</dbReference>
<name>A0A0G4NQL8_VERLO</name>
<feature type="transmembrane region" description="Helical" evidence="6">
    <location>
        <begin position="146"/>
        <end position="165"/>
    </location>
</feature>
<feature type="non-terminal residue" evidence="7">
    <location>
        <position position="1"/>
    </location>
</feature>
<evidence type="ECO:0000313" key="7">
    <source>
        <dbReference type="EMBL" id="CRK48646.1"/>
    </source>
</evidence>
<dbReference type="AlphaFoldDB" id="A0A0G4NQL8"/>
<keyword evidence="4 6" id="KW-1133">Transmembrane helix</keyword>
<evidence type="ECO:0000256" key="5">
    <source>
        <dbReference type="ARBA" id="ARBA00023136"/>
    </source>
</evidence>
<gene>
    <name evidence="7" type="ORF">BN1723_016923</name>
</gene>
<evidence type="ECO:0008006" key="9">
    <source>
        <dbReference type="Google" id="ProtNLM"/>
    </source>
</evidence>
<feature type="transmembrane region" description="Helical" evidence="6">
    <location>
        <begin position="12"/>
        <end position="30"/>
    </location>
</feature>
<feature type="transmembrane region" description="Helical" evidence="6">
    <location>
        <begin position="239"/>
        <end position="260"/>
    </location>
</feature>
<dbReference type="PANTHER" id="PTHR11266:SF80">
    <property type="entry name" value="PEROXISOMAL MEMBRANE PROTEIN 2"/>
    <property type="match status" value="1"/>
</dbReference>
<proteinExistence type="inferred from homology"/>
<evidence type="ECO:0000256" key="2">
    <source>
        <dbReference type="ARBA" id="ARBA00006824"/>
    </source>
</evidence>
<dbReference type="Pfam" id="PF04117">
    <property type="entry name" value="Mpv17_PMP22"/>
    <property type="match status" value="1"/>
</dbReference>
<organism evidence="7 8">
    <name type="scientific">Verticillium longisporum</name>
    <name type="common">Verticillium dahliae var. longisporum</name>
    <dbReference type="NCBI Taxonomy" id="100787"/>
    <lineage>
        <taxon>Eukaryota</taxon>
        <taxon>Fungi</taxon>
        <taxon>Dikarya</taxon>
        <taxon>Ascomycota</taxon>
        <taxon>Pezizomycotina</taxon>
        <taxon>Sordariomycetes</taxon>
        <taxon>Hypocreomycetidae</taxon>
        <taxon>Glomerellales</taxon>
        <taxon>Plectosphaerellaceae</taxon>
        <taxon>Verticillium</taxon>
    </lineage>
</organism>
<comment type="subcellular location">
    <subcellularLocation>
        <location evidence="1">Membrane</location>
        <topology evidence="1">Multi-pass membrane protein</topology>
    </subcellularLocation>
</comment>
<dbReference type="GO" id="GO:0005778">
    <property type="term" value="C:peroxisomal membrane"/>
    <property type="evidence" value="ECO:0007669"/>
    <property type="project" value="TreeGrafter"/>
</dbReference>
<comment type="similarity">
    <text evidence="2 6">Belongs to the peroxisomal membrane protein PXMP2/4 family.</text>
</comment>
<accession>A0A0G4NQL8</accession>
<dbReference type="PANTHER" id="PTHR11266">
    <property type="entry name" value="PEROXISOMAL MEMBRANE PROTEIN 2, PXMP2 MPV17"/>
    <property type="match status" value="1"/>
</dbReference>
<sequence>QIHTADMSLPPIVSVTLQGVVLSATSNLLAQALTSFRDDKPFIVDWVPVVQFIIWTIVSTPPNYLWYVMIAAQCWCSSHYAFFAPPLTNISRQDFLESTFPAYHAAPTTAAVEKAARSDDAALDQAAARSALVEPKLNMRNTLTKTLLDQTAGAAVNTFLFALFMNGLKAAMRRPAGLDDPAQSAAFLVSGAAVDYASVDWRAVLAQARREFVPIITAGWRLWPAVSLVNFAFVKTVPMRNLVGGLAGVGWGIYMSLLAAE</sequence>
<keyword evidence="3 6" id="KW-0812">Transmembrane</keyword>
<evidence type="ECO:0000256" key="6">
    <source>
        <dbReference type="RuleBase" id="RU363053"/>
    </source>
</evidence>
<evidence type="ECO:0000256" key="1">
    <source>
        <dbReference type="ARBA" id="ARBA00004141"/>
    </source>
</evidence>
<evidence type="ECO:0000256" key="4">
    <source>
        <dbReference type="ARBA" id="ARBA00022989"/>
    </source>
</evidence>
<reference evidence="8" key="1">
    <citation type="submission" date="2015-05" db="EMBL/GenBank/DDBJ databases">
        <authorList>
            <person name="Fogelqvist Johan"/>
        </authorList>
    </citation>
    <scope>NUCLEOTIDE SEQUENCE [LARGE SCALE GENOMIC DNA]</scope>
</reference>
<evidence type="ECO:0000256" key="3">
    <source>
        <dbReference type="ARBA" id="ARBA00022692"/>
    </source>
</evidence>
<dbReference type="InterPro" id="IPR007248">
    <property type="entry name" value="Mpv17_PMP22"/>
</dbReference>